<protein>
    <submittedName>
        <fullName evidence="2">Uncharacterized protein</fullName>
    </submittedName>
</protein>
<feature type="compositionally biased region" description="Basic and acidic residues" evidence="1">
    <location>
        <begin position="121"/>
        <end position="132"/>
    </location>
</feature>
<reference evidence="2" key="1">
    <citation type="submission" date="2022-04" db="EMBL/GenBank/DDBJ databases">
        <title>Roseibium sp. CAU 1639 isolated from mud.</title>
        <authorList>
            <person name="Kim W."/>
        </authorList>
    </citation>
    <scope>NUCLEOTIDE SEQUENCE</scope>
    <source>
        <strain evidence="2">CAU 1639</strain>
    </source>
</reference>
<evidence type="ECO:0000313" key="2">
    <source>
        <dbReference type="EMBL" id="MCK7615161.1"/>
    </source>
</evidence>
<dbReference type="RefSeq" id="WP_248158194.1">
    <property type="nucleotide sequence ID" value="NZ_JALNMJ010000022.1"/>
</dbReference>
<comment type="caution">
    <text evidence="2">The sequence shown here is derived from an EMBL/GenBank/DDBJ whole genome shotgun (WGS) entry which is preliminary data.</text>
</comment>
<name>A0ABT0H0N3_9HYPH</name>
<feature type="region of interest" description="Disordered" evidence="1">
    <location>
        <begin position="77"/>
        <end position="151"/>
    </location>
</feature>
<evidence type="ECO:0000313" key="3">
    <source>
        <dbReference type="Proteomes" id="UP001431221"/>
    </source>
</evidence>
<sequence length="151" mass="16639">MREALKRAKPRASALTRQLWILIKPAKRPPAPDGERRPARWEAARGRAKSLGLSIAPRLVGGLHRVNVASPCFPCRGQLAKEEPCPSPDGIAMSEKEMKDQSVEGDGDKEAVPVPKTGESSSKKKREDRLAEALRANLRRRKSAAKSRQDD</sequence>
<keyword evidence="3" id="KW-1185">Reference proteome</keyword>
<gene>
    <name evidence="2" type="ORF">M0H32_23595</name>
</gene>
<accession>A0ABT0H0N3</accession>
<dbReference type="Proteomes" id="UP001431221">
    <property type="component" value="Unassembled WGS sequence"/>
</dbReference>
<organism evidence="2 3">
    <name type="scientific">Roseibium sediminicola</name>
    <dbReference type="NCBI Taxonomy" id="2933272"/>
    <lineage>
        <taxon>Bacteria</taxon>
        <taxon>Pseudomonadati</taxon>
        <taxon>Pseudomonadota</taxon>
        <taxon>Alphaproteobacteria</taxon>
        <taxon>Hyphomicrobiales</taxon>
        <taxon>Stappiaceae</taxon>
        <taxon>Roseibium</taxon>
    </lineage>
</organism>
<proteinExistence type="predicted"/>
<feature type="compositionally biased region" description="Basic and acidic residues" evidence="1">
    <location>
        <begin position="94"/>
        <end position="111"/>
    </location>
</feature>
<dbReference type="EMBL" id="JALNMJ010000022">
    <property type="protein sequence ID" value="MCK7615161.1"/>
    <property type="molecule type" value="Genomic_DNA"/>
</dbReference>
<evidence type="ECO:0000256" key="1">
    <source>
        <dbReference type="SAM" id="MobiDB-lite"/>
    </source>
</evidence>